<feature type="domain" description="Mycothiol-dependent maleylpyruvate isomerase metal-binding" evidence="1">
    <location>
        <begin position="12"/>
        <end position="89"/>
    </location>
</feature>
<dbReference type="Pfam" id="PF11716">
    <property type="entry name" value="MDMPI_N"/>
    <property type="match status" value="1"/>
</dbReference>
<evidence type="ECO:0000313" key="2">
    <source>
        <dbReference type="EMBL" id="GAA1751528.1"/>
    </source>
</evidence>
<dbReference type="InterPro" id="IPR017517">
    <property type="entry name" value="Maleyloyr_isom"/>
</dbReference>
<dbReference type="InterPro" id="IPR024344">
    <property type="entry name" value="MDMPI_metal-binding"/>
</dbReference>
<dbReference type="EMBL" id="BAAAME010000010">
    <property type="protein sequence ID" value="GAA1751528.1"/>
    <property type="molecule type" value="Genomic_DNA"/>
</dbReference>
<protein>
    <submittedName>
        <fullName evidence="2">TIGR03086 family metal-binding protein</fullName>
    </submittedName>
</protein>
<accession>A0ABP4WFC2</accession>
<dbReference type="RefSeq" id="WP_344203816.1">
    <property type="nucleotide sequence ID" value="NZ_BAAAME010000010.1"/>
</dbReference>
<evidence type="ECO:0000259" key="1">
    <source>
        <dbReference type="Pfam" id="PF11716"/>
    </source>
</evidence>
<evidence type="ECO:0000313" key="3">
    <source>
        <dbReference type="Proteomes" id="UP001501057"/>
    </source>
</evidence>
<comment type="caution">
    <text evidence="2">The sequence shown here is derived from an EMBL/GenBank/DDBJ whole genome shotgun (WGS) entry which is preliminary data.</text>
</comment>
<dbReference type="Proteomes" id="UP001501057">
    <property type="component" value="Unassembled WGS sequence"/>
</dbReference>
<gene>
    <name evidence="2" type="ORF">GCM10009710_33990</name>
</gene>
<name>A0ABP4WFC2_9ACTN</name>
<dbReference type="SUPFAM" id="SSF109854">
    <property type="entry name" value="DinB/YfiT-like putative metalloenzymes"/>
    <property type="match status" value="1"/>
</dbReference>
<reference evidence="3" key="1">
    <citation type="journal article" date="2019" name="Int. J. Syst. Evol. Microbiol.">
        <title>The Global Catalogue of Microorganisms (GCM) 10K type strain sequencing project: providing services to taxonomists for standard genome sequencing and annotation.</title>
        <authorList>
            <consortium name="The Broad Institute Genomics Platform"/>
            <consortium name="The Broad Institute Genome Sequencing Center for Infectious Disease"/>
            <person name="Wu L."/>
            <person name="Ma J."/>
        </authorList>
    </citation>
    <scope>NUCLEOTIDE SEQUENCE [LARGE SCALE GENOMIC DNA]</scope>
    <source>
        <strain evidence="3">JCM 13518</strain>
    </source>
</reference>
<sequence length="168" mass="17806">MTSATLTTAVFQLESLISAISADTEDAPTPCSEWVVRDLVDHVLHSTGGLTQMVQGQEVDWSAPVEHHDDSLAEFRQRGAALLSAAGDDQVGLPAAELAVHTWDLATALGQGTDDLDPAVAEVGHAFMLENLGPEQREGAFDAEKPAPEGANAYERLASFAGRRVTRA</sequence>
<organism evidence="2 3">
    <name type="scientific">Aeromicrobium alkaliterrae</name>
    <dbReference type="NCBI Taxonomy" id="302168"/>
    <lineage>
        <taxon>Bacteria</taxon>
        <taxon>Bacillati</taxon>
        <taxon>Actinomycetota</taxon>
        <taxon>Actinomycetes</taxon>
        <taxon>Propionibacteriales</taxon>
        <taxon>Nocardioidaceae</taxon>
        <taxon>Aeromicrobium</taxon>
    </lineage>
</organism>
<dbReference type="InterPro" id="IPR034660">
    <property type="entry name" value="DinB/YfiT-like"/>
</dbReference>
<dbReference type="NCBIfam" id="TIGR03083">
    <property type="entry name" value="maleylpyruvate isomerase family mycothiol-dependent enzyme"/>
    <property type="match status" value="1"/>
</dbReference>
<keyword evidence="3" id="KW-1185">Reference proteome</keyword>
<proteinExistence type="predicted"/>
<dbReference type="Gene3D" id="1.20.120.450">
    <property type="entry name" value="dinb family like domain"/>
    <property type="match status" value="1"/>
</dbReference>